<comment type="function">
    <text evidence="8">Catalyzes the NAD-dependent dehydrogenation (oxidation) of a broad array of hydroxylated polyunsaturated fatty acids (mainly eicosanoids and docosanoids, including prostaglandins, lipoxins and resolvins), yielding their corresponding keto (oxo) metabolites. Decreases the levels of the pro-proliferative prostaglandins such as prostaglandin E2 (whose activity is increased in cancer because of an increase in the expression of cyclooxygenase 2) and generates oxo-fatty acid products that can profoundly influence cell function by abrogating pro-inflammatory cytokine expression. Converts resolvins E1, D1 and D2 to their oxo products, which represents a mode of resolvin inactivation. Resolvin E1 plays important roles during the resolution phase of acute inflammation, while resolvins D1 and D2 have a unique role in obesity-induced adipose inflammation.</text>
</comment>
<evidence type="ECO:0000256" key="8">
    <source>
        <dbReference type="ARBA" id="ARBA00045705"/>
    </source>
</evidence>
<dbReference type="PRINTS" id="PR00081">
    <property type="entry name" value="GDHRDH"/>
</dbReference>
<protein>
    <recommendedName>
        <fullName evidence="5">15-hydroxyprostaglandin dehydrogenase [NAD(+)]</fullName>
        <ecNumber evidence="3">1.1.1.141</ecNumber>
        <ecNumber evidence="4">1.1.1.232</ecNumber>
    </recommendedName>
    <alternativeName>
        <fullName evidence="7">Eicosanoid/docosanoid dehydrogenase [NAD(+)]</fullName>
    </alternativeName>
    <alternativeName>
        <fullName evidence="6">Prostaglandin dehydrogenase 1</fullName>
    </alternativeName>
</protein>
<name>A0A913YWK6_PATMI</name>
<organism evidence="23 24">
    <name type="scientific">Patiria miniata</name>
    <name type="common">Bat star</name>
    <name type="synonym">Asterina miniata</name>
    <dbReference type="NCBI Taxonomy" id="46514"/>
    <lineage>
        <taxon>Eukaryota</taxon>
        <taxon>Metazoa</taxon>
        <taxon>Echinodermata</taxon>
        <taxon>Eleutherozoa</taxon>
        <taxon>Asterozoa</taxon>
        <taxon>Asteroidea</taxon>
        <taxon>Valvatacea</taxon>
        <taxon>Valvatida</taxon>
        <taxon>Asterinidae</taxon>
        <taxon>Patiria</taxon>
    </lineage>
</organism>
<dbReference type="Pfam" id="PF00106">
    <property type="entry name" value="adh_short"/>
    <property type="match status" value="1"/>
</dbReference>
<dbReference type="GO" id="GO:0047034">
    <property type="term" value="F:15-hydroxyicosatetraenoate dehydrogenase activity"/>
    <property type="evidence" value="ECO:0007669"/>
    <property type="project" value="UniProtKB-EC"/>
</dbReference>
<evidence type="ECO:0000256" key="18">
    <source>
        <dbReference type="ARBA" id="ARBA00048739"/>
    </source>
</evidence>
<evidence type="ECO:0000256" key="12">
    <source>
        <dbReference type="ARBA" id="ARBA00048140"/>
    </source>
</evidence>
<evidence type="ECO:0000256" key="11">
    <source>
        <dbReference type="ARBA" id="ARBA00048008"/>
    </source>
</evidence>
<dbReference type="OrthoDB" id="37659at2759"/>
<keyword evidence="24" id="KW-1185">Reference proteome</keyword>
<dbReference type="PANTHER" id="PTHR44229">
    <property type="entry name" value="15-HYDROXYPROSTAGLANDIN DEHYDROGENASE [NAD(+)]"/>
    <property type="match status" value="1"/>
</dbReference>
<comment type="catalytic activity">
    <reaction evidence="12">
        <text>15-oxo-(5S,6R)-dihydroxy-(7E,9E,11Z)-eicosatrienoate + NADH + H(+) = (5S,6R,15S)-trihydroxy-(7E,9E,11Z)-eicosatrienoate + NAD(+)</text>
        <dbReference type="Rhea" id="RHEA:41596"/>
        <dbReference type="ChEBI" id="CHEBI:15378"/>
        <dbReference type="ChEBI" id="CHEBI:57540"/>
        <dbReference type="ChEBI" id="CHEBI:57945"/>
        <dbReference type="ChEBI" id="CHEBI:78325"/>
        <dbReference type="ChEBI" id="CHEBI:78329"/>
    </reaction>
    <physiologicalReaction direction="left-to-right" evidence="12">
        <dbReference type="Rhea" id="RHEA:41597"/>
    </physiologicalReaction>
</comment>
<dbReference type="RefSeq" id="XP_038044174.1">
    <property type="nucleotide sequence ID" value="XM_038188246.1"/>
</dbReference>
<dbReference type="PANTHER" id="PTHR44229:SF4">
    <property type="entry name" value="15-HYDROXYPROSTAGLANDIN DEHYDROGENASE [NAD(+)]"/>
    <property type="match status" value="1"/>
</dbReference>
<evidence type="ECO:0000256" key="2">
    <source>
        <dbReference type="ARBA" id="ARBA00023002"/>
    </source>
</evidence>
<comment type="catalytic activity">
    <reaction evidence="9">
        <text>prostaglandin E1 + NAD(+) = 15-oxoprostaglandin E1 + NADH + H(+)</text>
        <dbReference type="Rhea" id="RHEA:16477"/>
        <dbReference type="ChEBI" id="CHEBI:15378"/>
        <dbReference type="ChEBI" id="CHEBI:57397"/>
        <dbReference type="ChEBI" id="CHEBI:57401"/>
        <dbReference type="ChEBI" id="CHEBI:57540"/>
        <dbReference type="ChEBI" id="CHEBI:57945"/>
    </reaction>
    <physiologicalReaction direction="left-to-right" evidence="9">
        <dbReference type="Rhea" id="RHEA:16478"/>
    </physiologicalReaction>
</comment>
<keyword evidence="2" id="KW-0560">Oxidoreductase</keyword>
<dbReference type="EC" id="1.1.1.141" evidence="3"/>
<dbReference type="InterPro" id="IPR036291">
    <property type="entry name" value="NAD(P)-bd_dom_sf"/>
</dbReference>
<evidence type="ECO:0000256" key="9">
    <source>
        <dbReference type="ARBA" id="ARBA00047325"/>
    </source>
</evidence>
<comment type="catalytic activity">
    <reaction evidence="15">
        <text>resolvin D2 + NAD(+) = 7-oxoresolvin D2 + NADH + H(+)</text>
        <dbReference type="Rhea" id="RHEA:53584"/>
        <dbReference type="ChEBI" id="CHEBI:15378"/>
        <dbReference type="ChEBI" id="CHEBI:57540"/>
        <dbReference type="ChEBI" id="CHEBI:57945"/>
        <dbReference type="ChEBI" id="CHEBI:133367"/>
        <dbReference type="ChEBI" id="CHEBI:137497"/>
    </reaction>
    <physiologicalReaction direction="left-to-right" evidence="15">
        <dbReference type="Rhea" id="RHEA:53585"/>
    </physiologicalReaction>
</comment>
<evidence type="ECO:0000256" key="17">
    <source>
        <dbReference type="ARBA" id="ARBA00048611"/>
    </source>
</evidence>
<comment type="catalytic activity">
    <reaction evidence="20">
        <text>(15S)-hydroxy-(5Z,8Z,11Z,13E)-eicosatetraenoate + NAD(+) = 15-oxo-(5Z,8Z,11Z,13E)-eicosatetraenoate + NADH + H(+)</text>
        <dbReference type="Rhea" id="RHEA:23260"/>
        <dbReference type="ChEBI" id="CHEBI:15378"/>
        <dbReference type="ChEBI" id="CHEBI:57409"/>
        <dbReference type="ChEBI" id="CHEBI:57410"/>
        <dbReference type="ChEBI" id="CHEBI:57540"/>
        <dbReference type="ChEBI" id="CHEBI:57945"/>
        <dbReference type="EC" id="1.1.1.232"/>
    </reaction>
    <physiologicalReaction direction="left-to-right" evidence="20">
        <dbReference type="Rhea" id="RHEA:23261"/>
    </physiologicalReaction>
</comment>
<evidence type="ECO:0000256" key="15">
    <source>
        <dbReference type="ARBA" id="ARBA00048393"/>
    </source>
</evidence>
<accession>A0A913YWK6</accession>
<evidence type="ECO:0000256" key="22">
    <source>
        <dbReference type="RuleBase" id="RU000363"/>
    </source>
</evidence>
<dbReference type="InterPro" id="IPR002347">
    <property type="entry name" value="SDR_fam"/>
</dbReference>
<evidence type="ECO:0000256" key="20">
    <source>
        <dbReference type="ARBA" id="ARBA00049151"/>
    </source>
</evidence>
<dbReference type="EnsemblMetazoa" id="XM_038188246.1">
    <property type="protein sequence ID" value="XP_038044174.1"/>
    <property type="gene ID" value="LOC119718827"/>
</dbReference>
<dbReference type="GeneID" id="119718827"/>
<evidence type="ECO:0000256" key="4">
    <source>
        <dbReference type="ARBA" id="ARBA00039060"/>
    </source>
</evidence>
<comment type="similarity">
    <text evidence="1 22">Belongs to the short-chain dehydrogenases/reductases (SDR) family.</text>
</comment>
<proteinExistence type="inferred from homology"/>
<dbReference type="SUPFAM" id="SSF51735">
    <property type="entry name" value="NAD(P)-binding Rossmann-fold domains"/>
    <property type="match status" value="1"/>
</dbReference>
<dbReference type="PROSITE" id="PS00061">
    <property type="entry name" value="ADH_SHORT"/>
    <property type="match status" value="1"/>
</dbReference>
<evidence type="ECO:0000313" key="24">
    <source>
        <dbReference type="Proteomes" id="UP000887568"/>
    </source>
</evidence>
<comment type="catalytic activity">
    <reaction evidence="16">
        <text>lipoxin A4 + NAD(+) = 15-oxo-(5S,6R)-dihydroxy-(7E,9E,11Z,13E)-eicosatetraenoate + NADH + H(+)</text>
        <dbReference type="Rhea" id="RHEA:41572"/>
        <dbReference type="ChEBI" id="CHEBI:15378"/>
        <dbReference type="ChEBI" id="CHEBI:57540"/>
        <dbReference type="ChEBI" id="CHEBI:57945"/>
        <dbReference type="ChEBI" id="CHEBI:67026"/>
        <dbReference type="ChEBI" id="CHEBI:78311"/>
    </reaction>
    <physiologicalReaction direction="left-to-right" evidence="16">
        <dbReference type="Rhea" id="RHEA:41573"/>
    </physiologicalReaction>
</comment>
<evidence type="ECO:0000256" key="21">
    <source>
        <dbReference type="ARBA" id="ARBA00049188"/>
    </source>
</evidence>
<evidence type="ECO:0000256" key="1">
    <source>
        <dbReference type="ARBA" id="ARBA00006484"/>
    </source>
</evidence>
<comment type="catalytic activity">
    <reaction evidence="17">
        <text>prostaglandin A1 + NAD(+) = 15-oxo-prostaglandin A1 + NADH + H(+)</text>
        <dbReference type="Rhea" id="RHEA:41263"/>
        <dbReference type="ChEBI" id="CHEBI:15378"/>
        <dbReference type="ChEBI" id="CHEBI:57398"/>
        <dbReference type="ChEBI" id="CHEBI:57540"/>
        <dbReference type="ChEBI" id="CHEBI:57945"/>
        <dbReference type="ChEBI" id="CHEBI:85072"/>
    </reaction>
    <physiologicalReaction direction="left-to-right" evidence="17">
        <dbReference type="Rhea" id="RHEA:41264"/>
    </physiologicalReaction>
</comment>
<evidence type="ECO:0000256" key="5">
    <source>
        <dbReference type="ARBA" id="ARBA00040276"/>
    </source>
</evidence>
<reference evidence="23" key="1">
    <citation type="submission" date="2022-11" db="UniProtKB">
        <authorList>
            <consortium name="EnsemblMetazoa"/>
        </authorList>
    </citation>
    <scope>IDENTIFICATION</scope>
</reference>
<comment type="catalytic activity">
    <reaction evidence="10">
        <text>resolvin D1 + NAD(+) = 8-oxoresolvin D1 + NADH + H(+)</text>
        <dbReference type="Rhea" id="RHEA:50124"/>
        <dbReference type="ChEBI" id="CHEBI:15378"/>
        <dbReference type="ChEBI" id="CHEBI:57540"/>
        <dbReference type="ChEBI" id="CHEBI:57945"/>
        <dbReference type="ChEBI" id="CHEBI:132079"/>
        <dbReference type="ChEBI" id="CHEBI:132080"/>
    </reaction>
    <physiologicalReaction direction="left-to-right" evidence="10">
        <dbReference type="Rhea" id="RHEA:50125"/>
    </physiologicalReaction>
</comment>
<dbReference type="Proteomes" id="UP000887568">
    <property type="component" value="Unplaced"/>
</dbReference>
<dbReference type="GO" id="GO:0005737">
    <property type="term" value="C:cytoplasm"/>
    <property type="evidence" value="ECO:0007669"/>
    <property type="project" value="TreeGrafter"/>
</dbReference>
<evidence type="ECO:0000313" key="23">
    <source>
        <dbReference type="EnsemblMetazoa" id="XP_038044174.1"/>
    </source>
</evidence>
<comment type="catalytic activity">
    <reaction evidence="13">
        <text>(11R)-hydroxy-(5Z,8Z,12E,14Z)-eicosatetraenoate + NAD(+) = 11-oxo-(5Z,8Z,12E,14Z)-eicosatetraenoate + NADH + H(+)</text>
        <dbReference type="Rhea" id="RHEA:48640"/>
        <dbReference type="ChEBI" id="CHEBI:15378"/>
        <dbReference type="ChEBI" id="CHEBI:57540"/>
        <dbReference type="ChEBI" id="CHEBI:57945"/>
        <dbReference type="ChEBI" id="CHEBI:78836"/>
        <dbReference type="ChEBI" id="CHEBI:90697"/>
    </reaction>
    <physiologicalReaction direction="left-to-right" evidence="13">
        <dbReference type="Rhea" id="RHEA:48641"/>
    </physiologicalReaction>
</comment>
<dbReference type="OMA" id="TDVARCM"/>
<sequence>MSSPSTDTFDIGRAQLPPDTVAIVTGAAEGLGKSFAEGLLEKGAKGVCIADVNEPLGLKTVREFSDQFGGGRVIFVKCDVTSASEVEAAFAKTKEKYGAINLMVNNAGIVNEKDMALTINVNVTGVAYGTYTAIKYMSPAEGGKGGKIINIASVAGLFPNEILQIYVATKFAVLGLTRSLMADPRLKEKGITFSALCPGFVETRIYDKWVLRQQEEDEKYLEKYEEEYGMMEIPVVRDAFLRLVLDDSWCGKVMAVMKLEGIFDPLAQ</sequence>
<evidence type="ECO:0000256" key="7">
    <source>
        <dbReference type="ARBA" id="ARBA00042026"/>
    </source>
</evidence>
<dbReference type="PRINTS" id="PR00080">
    <property type="entry name" value="SDRFAMILY"/>
</dbReference>
<dbReference type="EC" id="1.1.1.232" evidence="4"/>
<dbReference type="Gene3D" id="3.40.50.720">
    <property type="entry name" value="NAD(P)-binding Rossmann-like Domain"/>
    <property type="match status" value="1"/>
</dbReference>
<evidence type="ECO:0000256" key="14">
    <source>
        <dbReference type="ARBA" id="ARBA00048170"/>
    </source>
</evidence>
<comment type="catalytic activity">
    <reaction evidence="19">
        <text>resolvin D2 + NAD(+) = 16-oxoresolvin D2 + NADH + H(+)</text>
        <dbReference type="Rhea" id="RHEA:53588"/>
        <dbReference type="ChEBI" id="CHEBI:15378"/>
        <dbReference type="ChEBI" id="CHEBI:57540"/>
        <dbReference type="ChEBI" id="CHEBI:57945"/>
        <dbReference type="ChEBI" id="CHEBI:133367"/>
        <dbReference type="ChEBI" id="CHEBI:137498"/>
    </reaction>
    <physiologicalReaction direction="left-to-right" evidence="19">
        <dbReference type="Rhea" id="RHEA:53589"/>
    </physiologicalReaction>
</comment>
<evidence type="ECO:0000256" key="16">
    <source>
        <dbReference type="ARBA" id="ARBA00048535"/>
    </source>
</evidence>
<comment type="catalytic activity">
    <reaction evidence="11">
        <text>14-hydroxy-(4Z,7Z,10Z,12E,16Z,19Z)-docosahexaenoate + NAD(+) = 14-oxo-(4Z,7Z,10Z,12E,16Z,19Z)-docosahexaenoate + NADH + H(+)</text>
        <dbReference type="Rhea" id="RHEA:48952"/>
        <dbReference type="ChEBI" id="CHEBI:15378"/>
        <dbReference type="ChEBI" id="CHEBI:57540"/>
        <dbReference type="ChEBI" id="CHEBI:57945"/>
        <dbReference type="ChEBI" id="CHEBI:90866"/>
        <dbReference type="ChEBI" id="CHEBI:90867"/>
    </reaction>
    <physiologicalReaction direction="left-to-right" evidence="11">
        <dbReference type="Rhea" id="RHEA:48953"/>
    </physiologicalReaction>
</comment>
<comment type="catalytic activity">
    <reaction evidence="14">
        <text>resolvin D1 + NAD(+) = 17-oxoresolvin D1 + NADH + H(+)</text>
        <dbReference type="Rhea" id="RHEA:50128"/>
        <dbReference type="ChEBI" id="CHEBI:15378"/>
        <dbReference type="ChEBI" id="CHEBI:57540"/>
        <dbReference type="ChEBI" id="CHEBI:57945"/>
        <dbReference type="ChEBI" id="CHEBI:132079"/>
        <dbReference type="ChEBI" id="CHEBI:132081"/>
    </reaction>
    <physiologicalReaction direction="left-to-right" evidence="14">
        <dbReference type="Rhea" id="RHEA:50129"/>
    </physiologicalReaction>
</comment>
<evidence type="ECO:0000256" key="10">
    <source>
        <dbReference type="ARBA" id="ARBA00047672"/>
    </source>
</evidence>
<comment type="catalytic activity">
    <reaction evidence="21">
        <text>resolvin E1 + NAD(+) = 18-oxo-resolvin E1 + NADH + H(+)</text>
        <dbReference type="Rhea" id="RHEA:49244"/>
        <dbReference type="ChEBI" id="CHEBI:15378"/>
        <dbReference type="ChEBI" id="CHEBI:57540"/>
        <dbReference type="ChEBI" id="CHEBI:57945"/>
        <dbReference type="ChEBI" id="CHEBI:91000"/>
        <dbReference type="ChEBI" id="CHEBI:91001"/>
    </reaction>
    <physiologicalReaction direction="left-to-right" evidence="21">
        <dbReference type="Rhea" id="RHEA:49245"/>
    </physiologicalReaction>
</comment>
<evidence type="ECO:0000256" key="3">
    <source>
        <dbReference type="ARBA" id="ARBA00038968"/>
    </source>
</evidence>
<evidence type="ECO:0000256" key="6">
    <source>
        <dbReference type="ARBA" id="ARBA00041812"/>
    </source>
</evidence>
<dbReference type="InterPro" id="IPR020904">
    <property type="entry name" value="Sc_DH/Rdtase_CS"/>
</dbReference>
<evidence type="ECO:0000256" key="19">
    <source>
        <dbReference type="ARBA" id="ARBA00048921"/>
    </source>
</evidence>
<evidence type="ECO:0000256" key="13">
    <source>
        <dbReference type="ARBA" id="ARBA00048144"/>
    </source>
</evidence>
<dbReference type="AlphaFoldDB" id="A0A913YWK6"/>
<comment type="catalytic activity">
    <reaction evidence="18">
        <text>prostaglandin E2 + NAD(+) = 15-oxoprostaglandin E2 + NADH + H(+)</text>
        <dbReference type="Rhea" id="RHEA:11876"/>
        <dbReference type="ChEBI" id="CHEBI:15378"/>
        <dbReference type="ChEBI" id="CHEBI:57400"/>
        <dbReference type="ChEBI" id="CHEBI:57540"/>
        <dbReference type="ChEBI" id="CHEBI:57945"/>
        <dbReference type="ChEBI" id="CHEBI:606564"/>
        <dbReference type="EC" id="1.1.1.141"/>
    </reaction>
    <physiologicalReaction direction="left-to-right" evidence="18">
        <dbReference type="Rhea" id="RHEA:11877"/>
    </physiologicalReaction>
</comment>
<dbReference type="GO" id="GO:0016404">
    <property type="term" value="F:15-hydroxyprostaglandin dehydrogenase (NAD+) activity"/>
    <property type="evidence" value="ECO:0007669"/>
    <property type="project" value="UniProtKB-EC"/>
</dbReference>